<evidence type="ECO:0000313" key="3">
    <source>
        <dbReference type="Proteomes" id="UP000324222"/>
    </source>
</evidence>
<feature type="compositionally biased region" description="Polar residues" evidence="1">
    <location>
        <begin position="11"/>
        <end position="21"/>
    </location>
</feature>
<protein>
    <submittedName>
        <fullName evidence="2">Uncharacterized protein</fullName>
    </submittedName>
</protein>
<dbReference type="Proteomes" id="UP000324222">
    <property type="component" value="Unassembled WGS sequence"/>
</dbReference>
<evidence type="ECO:0000256" key="1">
    <source>
        <dbReference type="SAM" id="MobiDB-lite"/>
    </source>
</evidence>
<proteinExistence type="predicted"/>
<gene>
    <name evidence="2" type="ORF">E2C01_048826</name>
</gene>
<dbReference type="EMBL" id="VSRR010012715">
    <property type="protein sequence ID" value="MPC54897.1"/>
    <property type="molecule type" value="Genomic_DNA"/>
</dbReference>
<dbReference type="AlphaFoldDB" id="A0A5B7GC82"/>
<evidence type="ECO:0000313" key="2">
    <source>
        <dbReference type="EMBL" id="MPC54897.1"/>
    </source>
</evidence>
<accession>A0A5B7GC82</accession>
<sequence>MTGYQVETKGYQATNANSDSLATKGKPEDDGYSLATNGGPKKNSDRLASKVGPNDARLPRNATKPTRLHESNVTWLPAPKQTSWKQTVQPVLCIVDFWWFAAELGWADSGGVVTWIQCKKCSEKQLCAADHPHPAPPPCS</sequence>
<keyword evidence="3" id="KW-1185">Reference proteome</keyword>
<reference evidence="2 3" key="1">
    <citation type="submission" date="2019-05" db="EMBL/GenBank/DDBJ databases">
        <title>Another draft genome of Portunus trituberculatus and its Hox gene families provides insights of decapod evolution.</title>
        <authorList>
            <person name="Jeong J.-H."/>
            <person name="Song I."/>
            <person name="Kim S."/>
            <person name="Choi T."/>
            <person name="Kim D."/>
            <person name="Ryu S."/>
            <person name="Kim W."/>
        </authorList>
    </citation>
    <scope>NUCLEOTIDE SEQUENCE [LARGE SCALE GENOMIC DNA]</scope>
    <source>
        <tissue evidence="2">Muscle</tissue>
    </source>
</reference>
<comment type="caution">
    <text evidence="2">The sequence shown here is derived from an EMBL/GenBank/DDBJ whole genome shotgun (WGS) entry which is preliminary data.</text>
</comment>
<name>A0A5B7GC82_PORTR</name>
<organism evidence="2 3">
    <name type="scientific">Portunus trituberculatus</name>
    <name type="common">Swimming crab</name>
    <name type="synonym">Neptunus trituberculatus</name>
    <dbReference type="NCBI Taxonomy" id="210409"/>
    <lineage>
        <taxon>Eukaryota</taxon>
        <taxon>Metazoa</taxon>
        <taxon>Ecdysozoa</taxon>
        <taxon>Arthropoda</taxon>
        <taxon>Crustacea</taxon>
        <taxon>Multicrustacea</taxon>
        <taxon>Malacostraca</taxon>
        <taxon>Eumalacostraca</taxon>
        <taxon>Eucarida</taxon>
        <taxon>Decapoda</taxon>
        <taxon>Pleocyemata</taxon>
        <taxon>Brachyura</taxon>
        <taxon>Eubrachyura</taxon>
        <taxon>Portunoidea</taxon>
        <taxon>Portunidae</taxon>
        <taxon>Portuninae</taxon>
        <taxon>Portunus</taxon>
    </lineage>
</organism>
<feature type="region of interest" description="Disordered" evidence="1">
    <location>
        <begin position="1"/>
        <end position="72"/>
    </location>
</feature>